<evidence type="ECO:0000313" key="2">
    <source>
        <dbReference type="EMBL" id="KDQ31293.1"/>
    </source>
</evidence>
<dbReference type="AlphaFoldDB" id="A0A067NT89"/>
<evidence type="ECO:0000313" key="3">
    <source>
        <dbReference type="Proteomes" id="UP000027073"/>
    </source>
</evidence>
<dbReference type="Proteomes" id="UP000027073">
    <property type="component" value="Unassembled WGS sequence"/>
</dbReference>
<organism evidence="2 3">
    <name type="scientific">Pleurotus ostreatus (strain PC15)</name>
    <name type="common">Oyster mushroom</name>
    <dbReference type="NCBI Taxonomy" id="1137138"/>
    <lineage>
        <taxon>Eukaryota</taxon>
        <taxon>Fungi</taxon>
        <taxon>Dikarya</taxon>
        <taxon>Basidiomycota</taxon>
        <taxon>Agaricomycotina</taxon>
        <taxon>Agaricomycetes</taxon>
        <taxon>Agaricomycetidae</taxon>
        <taxon>Agaricales</taxon>
        <taxon>Pleurotineae</taxon>
        <taxon>Pleurotaceae</taxon>
        <taxon>Pleurotus</taxon>
    </lineage>
</organism>
<gene>
    <name evidence="2" type="ORF">PLEOSDRAFT_1088722</name>
</gene>
<sequence>MITAALKWMLDKIPQMLVPPTFRPALALFKRLAPFAGYIGVFIAWSWKSIKANDKG</sequence>
<keyword evidence="1" id="KW-0812">Transmembrane</keyword>
<evidence type="ECO:0000256" key="1">
    <source>
        <dbReference type="SAM" id="Phobius"/>
    </source>
</evidence>
<dbReference type="HOGENOM" id="CLU_3015194_0_0_1"/>
<dbReference type="InParanoid" id="A0A067NT89"/>
<dbReference type="STRING" id="1137138.A0A067NT89"/>
<feature type="transmembrane region" description="Helical" evidence="1">
    <location>
        <begin position="28"/>
        <end position="47"/>
    </location>
</feature>
<reference evidence="3" key="1">
    <citation type="journal article" date="2014" name="Proc. Natl. Acad. Sci. U.S.A.">
        <title>Extensive sampling of basidiomycete genomes demonstrates inadequacy of the white-rot/brown-rot paradigm for wood decay fungi.</title>
        <authorList>
            <person name="Riley R."/>
            <person name="Salamov A.A."/>
            <person name="Brown D.W."/>
            <person name="Nagy L.G."/>
            <person name="Floudas D."/>
            <person name="Held B.W."/>
            <person name="Levasseur A."/>
            <person name="Lombard V."/>
            <person name="Morin E."/>
            <person name="Otillar R."/>
            <person name="Lindquist E.A."/>
            <person name="Sun H."/>
            <person name="LaButti K.M."/>
            <person name="Schmutz J."/>
            <person name="Jabbour D."/>
            <person name="Luo H."/>
            <person name="Baker S.E."/>
            <person name="Pisabarro A.G."/>
            <person name="Walton J.D."/>
            <person name="Blanchette R.A."/>
            <person name="Henrissat B."/>
            <person name="Martin F."/>
            <person name="Cullen D."/>
            <person name="Hibbett D.S."/>
            <person name="Grigoriev I.V."/>
        </authorList>
    </citation>
    <scope>NUCLEOTIDE SEQUENCE [LARGE SCALE GENOMIC DNA]</scope>
    <source>
        <strain evidence="3">PC15</strain>
    </source>
</reference>
<keyword evidence="1" id="KW-0472">Membrane</keyword>
<protein>
    <submittedName>
        <fullName evidence="2">Uncharacterized protein</fullName>
    </submittedName>
</protein>
<accession>A0A067NT89</accession>
<dbReference type="EMBL" id="KL198006">
    <property type="protein sequence ID" value="KDQ31293.1"/>
    <property type="molecule type" value="Genomic_DNA"/>
</dbReference>
<dbReference type="VEuPathDB" id="FungiDB:PLEOSDRAFT_1088722"/>
<proteinExistence type="predicted"/>
<name>A0A067NT89_PLEO1</name>
<keyword evidence="1" id="KW-1133">Transmembrane helix</keyword>
<dbReference type="OrthoDB" id="3247214at2759"/>